<dbReference type="GO" id="GO:0005615">
    <property type="term" value="C:extracellular space"/>
    <property type="evidence" value="ECO:0007669"/>
    <property type="project" value="TreeGrafter"/>
</dbReference>
<dbReference type="Gene3D" id="3.40.50.200">
    <property type="entry name" value="Peptidase S8/S53 domain"/>
    <property type="match status" value="1"/>
</dbReference>
<dbReference type="Pfam" id="PF00082">
    <property type="entry name" value="Peptidase_S8"/>
    <property type="match status" value="1"/>
</dbReference>
<evidence type="ECO:0000256" key="4">
    <source>
        <dbReference type="ARBA" id="ARBA00022825"/>
    </source>
</evidence>
<dbReference type="InterPro" id="IPR000209">
    <property type="entry name" value="Peptidase_S8/S53_dom"/>
</dbReference>
<feature type="active site" description="Charge relay system" evidence="5">
    <location>
        <position position="310"/>
    </location>
</feature>
<dbReference type="Proteomes" id="UP000193944">
    <property type="component" value="Unassembled WGS sequence"/>
</dbReference>
<proteinExistence type="inferred from homology"/>
<sequence length="1332" mass="152106">MNIYFSYIIILLFNYIIGIYAENAYYIVTILRKKSDNNYDDESQEIQQKIDELVNDRMNDIYNVIEDNKESYKSRNGKQDKKLNELNTAPLKKRQNKKKTKYFFVNKRNKNHFKRFIELSNLNNTEIDTEYIPFESKLVNYICPISNYYAINVYLSEETAKIVRNLKNVKSCEKSTSLKYDNSVDKLHNKRANAYYDINSIQRETNWPEVSVQDFTYTPNHLSLLSQSPSSQQSFDNNYYYSSTAGHGIDIYFLDEGIIIDPKNYDTYEGTPYERTVTCDAIADIEELHEMKTEEEKRNCVADDIDYPEHGIAVSSVAGGTVVGVAKNANIHMMVTYNSNISVLRSLDYILLKANPHKTVINISLSGKTYFKIEEDKLNDLIDKGFIITVSAGNNHKNYCGDKFSKNFMSYMGYRKAIAVGATDSAVYDGHYRRAEYSNFGDCIDIFAPGDVTIPDLRENTNLNSYTSVRGTSFAAPIVAGVAASIMAEHPDIEFTNELMRQTLNEMSIKDAIDNIGSSDTPNRFINNGKRSVYSPDNTTCDINNPCSDGCCSKEGKCVRIQNDIENKCLIENGCQSDSGFCTTKTKSINECQNEIKENKECQVDFTDFDKMSKKNKINGCKIFRSDKCQTFYKNQSQNSSKSICTIAKKHKSFGFINTFNTEVFDQYTSKCDSLIKENKYECMEYLDSKYERCSLEYVSLDELSEYNKDSLIEKCLFIQSEECHYFYNNIQDIINENSSCTFLRDEFSLDIFKELELSNSFKSYAKFNDNCNKLLNNIEDECNKELEKNKECFIDFNSKMSVDDIVNKCTIFKAKKCEDLFYSLDPIPVCTYAHNSEYASIVKKLGKINNNYKSNCNNNKNKTFKKNIINNCKKEMQTISECLFDHYPGMSNNELNEKCATLKNKKCKKYFDEPINDIPVCTLVNNYDEELFGKYLDMIMKSSDQSFDNYRLCHMDKETVIKDCEDKIKKEKISSCLLNGHPSNDVDFQYQCFKFLNADCLEFYEEPYIRLPECRSAQSYKQFNIFTVNDPQYKFYFDNCYSVVGIPSATTTTTTTSKSAAMKTTYTITTTTTKKSSQKPTTTTKKSSQKPTTTTTKKSSQKPTTTTITKKSSQKPTTTTTKKTNKTTTTKSSQKPITTTTTKKTNKTTTTKSSQKPITTTTTKKTNKTTTTKSSHKPVTTTTTKKTNKTTTTKSSQKPITTTTKKTNKTTTTKKTNKTTTTKSSRKPVTTTTKKTNKTTTTKSSRKPVTTTTKKTNKTTTRSLQKASVKNVNKSITTTTIASISTFTPTSLDNKINKKVITITKISTTTLKNYKTVIIKKLIKKRIKNNN</sequence>
<dbReference type="OrthoDB" id="19448at2759"/>
<dbReference type="PRINTS" id="PR00723">
    <property type="entry name" value="SUBTILISIN"/>
</dbReference>
<evidence type="ECO:0000313" key="9">
    <source>
        <dbReference type="EMBL" id="ORX77387.1"/>
    </source>
</evidence>
<dbReference type="PROSITE" id="PS00138">
    <property type="entry name" value="SUBTILASE_SER"/>
    <property type="match status" value="1"/>
</dbReference>
<evidence type="ECO:0000256" key="7">
    <source>
        <dbReference type="SAM" id="Phobius"/>
    </source>
</evidence>
<feature type="transmembrane region" description="Helical" evidence="7">
    <location>
        <begin position="7"/>
        <end position="28"/>
    </location>
</feature>
<keyword evidence="3 5" id="KW-0378">Hydrolase</keyword>
<dbReference type="InterPro" id="IPR023828">
    <property type="entry name" value="Peptidase_S8_Ser-AS"/>
</dbReference>
<evidence type="ECO:0000259" key="8">
    <source>
        <dbReference type="Pfam" id="PF00082"/>
    </source>
</evidence>
<feature type="region of interest" description="Disordered" evidence="6">
    <location>
        <begin position="1076"/>
        <end position="1262"/>
    </location>
</feature>
<evidence type="ECO:0000256" key="2">
    <source>
        <dbReference type="ARBA" id="ARBA00022670"/>
    </source>
</evidence>
<feature type="domain" description="Peptidase S8/S53" evidence="8">
    <location>
        <begin position="247"/>
        <end position="506"/>
    </location>
</feature>
<dbReference type="EMBL" id="MCFG01000250">
    <property type="protein sequence ID" value="ORX77387.1"/>
    <property type="molecule type" value="Genomic_DNA"/>
</dbReference>
<feature type="compositionally biased region" description="Basic and acidic residues" evidence="6">
    <location>
        <begin position="71"/>
        <end position="84"/>
    </location>
</feature>
<name>A0A1Y1WV07_9FUNG</name>
<evidence type="ECO:0000256" key="5">
    <source>
        <dbReference type="PROSITE-ProRule" id="PRU01240"/>
    </source>
</evidence>
<keyword evidence="7" id="KW-1133">Transmembrane helix</keyword>
<dbReference type="PROSITE" id="PS51892">
    <property type="entry name" value="SUBTILASE"/>
    <property type="match status" value="1"/>
</dbReference>
<reference evidence="9 10" key="1">
    <citation type="submission" date="2016-08" db="EMBL/GenBank/DDBJ databases">
        <title>A Parts List for Fungal Cellulosomes Revealed by Comparative Genomics.</title>
        <authorList>
            <consortium name="DOE Joint Genome Institute"/>
            <person name="Haitjema C.H."/>
            <person name="Gilmore S.P."/>
            <person name="Henske J.K."/>
            <person name="Solomon K.V."/>
            <person name="De Groot R."/>
            <person name="Kuo A."/>
            <person name="Mondo S.J."/>
            <person name="Salamov A.A."/>
            <person name="Labutti K."/>
            <person name="Zhao Z."/>
            <person name="Chiniquy J."/>
            <person name="Barry K."/>
            <person name="Brewer H.M."/>
            <person name="Purvine S.O."/>
            <person name="Wright A.T."/>
            <person name="Boxma B."/>
            <person name="Van Alen T."/>
            <person name="Hackstein J.H."/>
            <person name="Baker S.E."/>
            <person name="Grigoriev I.V."/>
            <person name="O'Malley M.A."/>
        </authorList>
    </citation>
    <scope>NUCLEOTIDE SEQUENCE [LARGE SCALE GENOMIC DNA]</scope>
    <source>
        <strain evidence="9 10">S4</strain>
    </source>
</reference>
<dbReference type="STRING" id="1754192.A0A1Y1WV07"/>
<keyword evidence="2 5" id="KW-0645">Protease</keyword>
<evidence type="ECO:0000256" key="3">
    <source>
        <dbReference type="ARBA" id="ARBA00022801"/>
    </source>
</evidence>
<dbReference type="InterPro" id="IPR015500">
    <property type="entry name" value="Peptidase_S8_subtilisin-rel"/>
</dbReference>
<dbReference type="InterPro" id="IPR050131">
    <property type="entry name" value="Peptidase_S8_subtilisin-like"/>
</dbReference>
<dbReference type="PANTHER" id="PTHR43806">
    <property type="entry name" value="PEPTIDASE S8"/>
    <property type="match status" value="1"/>
</dbReference>
<protein>
    <recommendedName>
        <fullName evidence="8">Peptidase S8/S53 domain-containing protein</fullName>
    </recommendedName>
</protein>
<keyword evidence="4 5" id="KW-0720">Serine protease</keyword>
<dbReference type="GO" id="GO:0004252">
    <property type="term" value="F:serine-type endopeptidase activity"/>
    <property type="evidence" value="ECO:0007669"/>
    <property type="project" value="UniProtKB-UniRule"/>
</dbReference>
<keyword evidence="7" id="KW-0472">Membrane</keyword>
<evidence type="ECO:0000256" key="1">
    <source>
        <dbReference type="ARBA" id="ARBA00011073"/>
    </source>
</evidence>
<keyword evidence="10" id="KW-1185">Reference proteome</keyword>
<dbReference type="GO" id="GO:0006508">
    <property type="term" value="P:proteolysis"/>
    <property type="evidence" value="ECO:0007669"/>
    <property type="project" value="UniProtKB-KW"/>
</dbReference>
<comment type="similarity">
    <text evidence="1 5">Belongs to the peptidase S8 family.</text>
</comment>
<reference evidence="9 10" key="2">
    <citation type="submission" date="2016-08" db="EMBL/GenBank/DDBJ databases">
        <title>Pervasive Adenine N6-methylation of Active Genes in Fungi.</title>
        <authorList>
            <consortium name="DOE Joint Genome Institute"/>
            <person name="Mondo S.J."/>
            <person name="Dannebaum R.O."/>
            <person name="Kuo R.C."/>
            <person name="Labutti K."/>
            <person name="Haridas S."/>
            <person name="Kuo A."/>
            <person name="Salamov A."/>
            <person name="Ahrendt S.R."/>
            <person name="Lipzen A."/>
            <person name="Sullivan W."/>
            <person name="Andreopoulos W.B."/>
            <person name="Clum A."/>
            <person name="Lindquist E."/>
            <person name="Daum C."/>
            <person name="Ramamoorthy G.K."/>
            <person name="Gryganskyi A."/>
            <person name="Culley D."/>
            <person name="Magnuson J.K."/>
            <person name="James T.Y."/>
            <person name="O'Malley M.A."/>
            <person name="Stajich J.E."/>
            <person name="Spatafora J.W."/>
            <person name="Visel A."/>
            <person name="Grigoriev I.V."/>
        </authorList>
    </citation>
    <scope>NUCLEOTIDE SEQUENCE [LARGE SCALE GENOMIC DNA]</scope>
    <source>
        <strain evidence="9 10">S4</strain>
    </source>
</reference>
<dbReference type="PANTHER" id="PTHR43806:SF11">
    <property type="entry name" value="CEREVISIN-RELATED"/>
    <property type="match status" value="1"/>
</dbReference>
<feature type="region of interest" description="Disordered" evidence="6">
    <location>
        <begin position="71"/>
        <end position="95"/>
    </location>
</feature>
<feature type="active site" description="Charge relay system" evidence="5">
    <location>
        <position position="255"/>
    </location>
</feature>
<keyword evidence="7" id="KW-0812">Transmembrane</keyword>
<evidence type="ECO:0000313" key="10">
    <source>
        <dbReference type="Proteomes" id="UP000193944"/>
    </source>
</evidence>
<evidence type="ECO:0000256" key="6">
    <source>
        <dbReference type="SAM" id="MobiDB-lite"/>
    </source>
</evidence>
<gene>
    <name evidence="9" type="ORF">BCR32DRAFT_328936</name>
</gene>
<feature type="active site" description="Charge relay system" evidence="5">
    <location>
        <position position="473"/>
    </location>
</feature>
<accession>A0A1Y1WV07</accession>
<dbReference type="SUPFAM" id="SSF52743">
    <property type="entry name" value="Subtilisin-like"/>
    <property type="match status" value="1"/>
</dbReference>
<dbReference type="InterPro" id="IPR036852">
    <property type="entry name" value="Peptidase_S8/S53_dom_sf"/>
</dbReference>
<organism evidence="9 10">
    <name type="scientific">Anaeromyces robustus</name>
    <dbReference type="NCBI Taxonomy" id="1754192"/>
    <lineage>
        <taxon>Eukaryota</taxon>
        <taxon>Fungi</taxon>
        <taxon>Fungi incertae sedis</taxon>
        <taxon>Chytridiomycota</taxon>
        <taxon>Chytridiomycota incertae sedis</taxon>
        <taxon>Neocallimastigomycetes</taxon>
        <taxon>Neocallimastigales</taxon>
        <taxon>Neocallimastigaceae</taxon>
        <taxon>Anaeromyces</taxon>
    </lineage>
</organism>
<comment type="caution">
    <text evidence="9">The sequence shown here is derived from an EMBL/GenBank/DDBJ whole genome shotgun (WGS) entry which is preliminary data.</text>
</comment>